<sequence>MPSKLKMALGNMVPPFFVFPRVHYKSHFVRGGPIGCEGNAKPSGWMKEENFIKYAKHFVQHVKPSKEKPVLLLLDNHDSHLSIEAVDETTDITTKKSLMVILQFLDEERNKVTDCFFGLLEVTESTAEAVFAAICNHLQEHNINLEKLLGFAADNATVTMGNSGGLKAKFEQLLPNIFIIGFICHSFHLYASAAANKLAKSTEDFVRSVYNYFCHSSKHYNDLKEFQKFCDTKPYKLLRPSQTPWLSLQ</sequence>
<evidence type="ECO:0000313" key="3">
    <source>
        <dbReference type="Proteomes" id="UP000801492"/>
    </source>
</evidence>
<dbReference type="InterPro" id="IPR004875">
    <property type="entry name" value="DDE_SF_endonuclease_dom"/>
</dbReference>
<gene>
    <name evidence="2" type="ORF">ILUMI_14659</name>
</gene>
<organism evidence="2 3">
    <name type="scientific">Ignelater luminosus</name>
    <name type="common">Cucubano</name>
    <name type="synonym">Pyrophorus luminosus</name>
    <dbReference type="NCBI Taxonomy" id="2038154"/>
    <lineage>
        <taxon>Eukaryota</taxon>
        <taxon>Metazoa</taxon>
        <taxon>Ecdysozoa</taxon>
        <taxon>Arthropoda</taxon>
        <taxon>Hexapoda</taxon>
        <taxon>Insecta</taxon>
        <taxon>Pterygota</taxon>
        <taxon>Neoptera</taxon>
        <taxon>Endopterygota</taxon>
        <taxon>Coleoptera</taxon>
        <taxon>Polyphaga</taxon>
        <taxon>Elateriformia</taxon>
        <taxon>Elateroidea</taxon>
        <taxon>Elateridae</taxon>
        <taxon>Agrypninae</taxon>
        <taxon>Pyrophorini</taxon>
        <taxon>Ignelater</taxon>
    </lineage>
</organism>
<dbReference type="PANTHER" id="PTHR37162">
    <property type="entry name" value="HAT FAMILY DIMERISATION DOMAINCONTAINING PROTEIN-RELATED"/>
    <property type="match status" value="1"/>
</dbReference>
<dbReference type="Pfam" id="PF03184">
    <property type="entry name" value="DDE_1"/>
    <property type="match status" value="1"/>
</dbReference>
<keyword evidence="3" id="KW-1185">Reference proteome</keyword>
<dbReference type="Proteomes" id="UP000801492">
    <property type="component" value="Unassembled WGS sequence"/>
</dbReference>
<protein>
    <recommendedName>
        <fullName evidence="1">DDE-1 domain-containing protein</fullName>
    </recommendedName>
</protein>
<feature type="non-terminal residue" evidence="2">
    <location>
        <position position="1"/>
    </location>
</feature>
<proteinExistence type="predicted"/>
<feature type="domain" description="DDE-1" evidence="1">
    <location>
        <begin position="33"/>
        <end position="85"/>
    </location>
</feature>
<dbReference type="SUPFAM" id="SSF53098">
    <property type="entry name" value="Ribonuclease H-like"/>
    <property type="match status" value="1"/>
</dbReference>
<name>A0A8K0CS22_IGNLU</name>
<dbReference type="InterPro" id="IPR012337">
    <property type="entry name" value="RNaseH-like_sf"/>
</dbReference>
<evidence type="ECO:0000313" key="2">
    <source>
        <dbReference type="EMBL" id="KAF2891514.1"/>
    </source>
</evidence>
<dbReference type="AlphaFoldDB" id="A0A8K0CS22"/>
<comment type="caution">
    <text evidence="2">The sequence shown here is derived from an EMBL/GenBank/DDBJ whole genome shotgun (WGS) entry which is preliminary data.</text>
</comment>
<reference evidence="2" key="1">
    <citation type="submission" date="2019-08" db="EMBL/GenBank/DDBJ databases">
        <title>The genome of the North American firefly Photinus pyralis.</title>
        <authorList>
            <consortium name="Photinus pyralis genome working group"/>
            <person name="Fallon T.R."/>
            <person name="Sander Lower S.E."/>
            <person name="Weng J.-K."/>
        </authorList>
    </citation>
    <scope>NUCLEOTIDE SEQUENCE</scope>
    <source>
        <strain evidence="2">TRF0915ILg1</strain>
        <tissue evidence="2">Whole body</tissue>
    </source>
</reference>
<dbReference type="GO" id="GO:0003676">
    <property type="term" value="F:nucleic acid binding"/>
    <property type="evidence" value="ECO:0007669"/>
    <property type="project" value="InterPro"/>
</dbReference>
<dbReference type="OrthoDB" id="6756381at2759"/>
<evidence type="ECO:0000259" key="1">
    <source>
        <dbReference type="Pfam" id="PF03184"/>
    </source>
</evidence>
<dbReference type="PANTHER" id="PTHR37162:SF1">
    <property type="entry name" value="BED-TYPE DOMAIN-CONTAINING PROTEIN"/>
    <property type="match status" value="1"/>
</dbReference>
<accession>A0A8K0CS22</accession>
<dbReference type="EMBL" id="VTPC01029859">
    <property type="protein sequence ID" value="KAF2891514.1"/>
    <property type="molecule type" value="Genomic_DNA"/>
</dbReference>